<name>A0A1C5AW93_9ACTN</name>
<proteinExistence type="predicted"/>
<reference evidence="3" key="1">
    <citation type="submission" date="2016-06" db="EMBL/GenBank/DDBJ databases">
        <authorList>
            <person name="Varghese N."/>
            <person name="Submissions Spin"/>
        </authorList>
    </citation>
    <scope>NUCLEOTIDE SEQUENCE [LARGE SCALE GENOMIC DNA]</scope>
    <source>
        <strain evidence="3">DSM 44100</strain>
    </source>
</reference>
<evidence type="ECO:0000259" key="1">
    <source>
        <dbReference type="Pfam" id="PF02223"/>
    </source>
</evidence>
<dbReference type="GO" id="GO:0016301">
    <property type="term" value="F:kinase activity"/>
    <property type="evidence" value="ECO:0007669"/>
    <property type="project" value="UniProtKB-KW"/>
</dbReference>
<dbReference type="InterPro" id="IPR039430">
    <property type="entry name" value="Thymidylate_kin-like_dom"/>
</dbReference>
<organism evidence="2 3">
    <name type="scientific">Micromonospora matsumotoense</name>
    <dbReference type="NCBI Taxonomy" id="121616"/>
    <lineage>
        <taxon>Bacteria</taxon>
        <taxon>Bacillati</taxon>
        <taxon>Actinomycetota</taxon>
        <taxon>Actinomycetes</taxon>
        <taxon>Micromonosporales</taxon>
        <taxon>Micromonosporaceae</taxon>
        <taxon>Micromonospora</taxon>
    </lineage>
</organism>
<accession>A0A1C5AW93</accession>
<feature type="domain" description="Thymidylate kinase-like" evidence="1">
    <location>
        <begin position="33"/>
        <end position="104"/>
    </location>
</feature>
<protein>
    <submittedName>
        <fullName evidence="2">Thymidylate kinase</fullName>
    </submittedName>
</protein>
<dbReference type="Gene3D" id="3.40.50.300">
    <property type="entry name" value="P-loop containing nucleotide triphosphate hydrolases"/>
    <property type="match status" value="1"/>
</dbReference>
<keyword evidence="2" id="KW-0418">Kinase</keyword>
<keyword evidence="2" id="KW-0808">Transferase</keyword>
<sequence length="127" mass="13755">MASFGCLRPVTAPSPQRRKLDEADVQWLIDFAARGLTPDLTVLLDAPPEVGLARVLARRGANRLDAESLEFHQRVRARFLDMAASHPARYLVVPADAPIDQVAGAIAQRVDELLAARARPGGPRVAV</sequence>
<dbReference type="Pfam" id="PF02223">
    <property type="entry name" value="Thymidylate_kin"/>
    <property type="match status" value="1"/>
</dbReference>
<dbReference type="STRING" id="121616.GA0070216_1355"/>
<dbReference type="SUPFAM" id="SSF52540">
    <property type="entry name" value="P-loop containing nucleoside triphosphate hydrolases"/>
    <property type="match status" value="1"/>
</dbReference>
<dbReference type="AlphaFoldDB" id="A0A1C5AW93"/>
<dbReference type="EMBL" id="FMCU01000035">
    <property type="protein sequence ID" value="SCF49480.1"/>
    <property type="molecule type" value="Genomic_DNA"/>
</dbReference>
<gene>
    <name evidence="2" type="ORF">GA0070216_1355</name>
</gene>
<keyword evidence="3" id="KW-1185">Reference proteome</keyword>
<dbReference type="InterPro" id="IPR027417">
    <property type="entry name" value="P-loop_NTPase"/>
</dbReference>
<evidence type="ECO:0000313" key="2">
    <source>
        <dbReference type="EMBL" id="SCF49480.1"/>
    </source>
</evidence>
<dbReference type="Proteomes" id="UP000198797">
    <property type="component" value="Unassembled WGS sequence"/>
</dbReference>
<evidence type="ECO:0000313" key="3">
    <source>
        <dbReference type="Proteomes" id="UP000198797"/>
    </source>
</evidence>
<dbReference type="CDD" id="cd01672">
    <property type="entry name" value="TMPK"/>
    <property type="match status" value="1"/>
</dbReference>
<dbReference type="OrthoDB" id="9774907at2"/>